<comment type="caution">
    <text evidence="3">The sequence shown here is derived from an EMBL/GenBank/DDBJ whole genome shotgun (WGS) entry which is preliminary data.</text>
</comment>
<dbReference type="AlphaFoldDB" id="A0AAE0VYT4"/>
<organism evidence="3 4">
    <name type="scientific">Potamilus streckersoni</name>
    <dbReference type="NCBI Taxonomy" id="2493646"/>
    <lineage>
        <taxon>Eukaryota</taxon>
        <taxon>Metazoa</taxon>
        <taxon>Spiralia</taxon>
        <taxon>Lophotrochozoa</taxon>
        <taxon>Mollusca</taxon>
        <taxon>Bivalvia</taxon>
        <taxon>Autobranchia</taxon>
        <taxon>Heteroconchia</taxon>
        <taxon>Palaeoheterodonta</taxon>
        <taxon>Unionida</taxon>
        <taxon>Unionoidea</taxon>
        <taxon>Unionidae</taxon>
        <taxon>Ambleminae</taxon>
        <taxon>Lampsilini</taxon>
        <taxon>Potamilus</taxon>
    </lineage>
</organism>
<dbReference type="EMBL" id="JAEAOA010001649">
    <property type="protein sequence ID" value="KAK3594212.1"/>
    <property type="molecule type" value="Genomic_DNA"/>
</dbReference>
<reference evidence="3" key="3">
    <citation type="submission" date="2023-05" db="EMBL/GenBank/DDBJ databases">
        <authorList>
            <person name="Smith C.H."/>
        </authorList>
    </citation>
    <scope>NUCLEOTIDE SEQUENCE</scope>
    <source>
        <strain evidence="3">CHS0354</strain>
        <tissue evidence="3">Mantle</tissue>
    </source>
</reference>
<name>A0AAE0VYT4_9BIVA</name>
<evidence type="ECO:0000313" key="4">
    <source>
        <dbReference type="Proteomes" id="UP001195483"/>
    </source>
</evidence>
<evidence type="ECO:0000256" key="2">
    <source>
        <dbReference type="SAM" id="Phobius"/>
    </source>
</evidence>
<dbReference type="PANTHER" id="PTHR24043">
    <property type="entry name" value="SCAVENGER RECEPTOR CLASS F"/>
    <property type="match status" value="1"/>
</dbReference>
<keyword evidence="1" id="KW-0245">EGF-like domain</keyword>
<gene>
    <name evidence="3" type="ORF">CHS0354_027328</name>
</gene>
<protein>
    <submittedName>
        <fullName evidence="3">Uncharacterized protein</fullName>
    </submittedName>
</protein>
<keyword evidence="4" id="KW-1185">Reference proteome</keyword>
<accession>A0AAE0VYT4</accession>
<dbReference type="InterPro" id="IPR042635">
    <property type="entry name" value="MEGF10/SREC1/2-like"/>
</dbReference>
<dbReference type="PANTHER" id="PTHR24043:SF8">
    <property type="entry name" value="EGF-LIKE DOMAIN-CONTAINING PROTEIN"/>
    <property type="match status" value="1"/>
</dbReference>
<reference evidence="3" key="1">
    <citation type="journal article" date="2021" name="Genome Biol. Evol.">
        <title>A High-Quality Reference Genome for a Parasitic Bivalve with Doubly Uniparental Inheritance (Bivalvia: Unionida).</title>
        <authorList>
            <person name="Smith C.H."/>
        </authorList>
    </citation>
    <scope>NUCLEOTIDE SEQUENCE</scope>
    <source>
        <strain evidence="3">CHS0354</strain>
    </source>
</reference>
<sequence>MDGFIFWLAGNGYVAADFSGHGYPHVGAKMYPGRQLHTLLHLGVSISHCVDGFYGNNCSHSCGRCLHSCDKVDGHCPTGCQNGWNGAECLQACDVNYYGNCSERCGHCKDSSVCDKVNGSCASGLCSEGWKGDKCNIECNSTYYGINCAQPCGHCLNNTCDRFTGNCSENGCESGWQGSRFAKNVQQQPVFDTNVVVIGASVGAAVAMAVIIITVVICITIQRRRQMDRSTPLKTPPLTTQGPIIILRI</sequence>
<keyword evidence="2" id="KW-0812">Transmembrane</keyword>
<evidence type="ECO:0000313" key="3">
    <source>
        <dbReference type="EMBL" id="KAK3594212.1"/>
    </source>
</evidence>
<dbReference type="Proteomes" id="UP001195483">
    <property type="component" value="Unassembled WGS sequence"/>
</dbReference>
<proteinExistence type="predicted"/>
<feature type="transmembrane region" description="Helical" evidence="2">
    <location>
        <begin position="195"/>
        <end position="221"/>
    </location>
</feature>
<keyword evidence="2" id="KW-1133">Transmembrane helix</keyword>
<reference evidence="3" key="2">
    <citation type="journal article" date="2021" name="Genome Biol. Evol.">
        <title>Developing a high-quality reference genome for a parasitic bivalve with doubly uniparental inheritance (Bivalvia: Unionida).</title>
        <authorList>
            <person name="Smith C.H."/>
        </authorList>
    </citation>
    <scope>NUCLEOTIDE SEQUENCE</scope>
    <source>
        <strain evidence="3">CHS0354</strain>
        <tissue evidence="3">Mantle</tissue>
    </source>
</reference>
<evidence type="ECO:0000256" key="1">
    <source>
        <dbReference type="ARBA" id="ARBA00022536"/>
    </source>
</evidence>
<dbReference type="Gene3D" id="2.170.300.10">
    <property type="entry name" value="Tie2 ligand-binding domain superfamily"/>
    <property type="match status" value="1"/>
</dbReference>
<dbReference type="GO" id="GO:0005044">
    <property type="term" value="F:scavenger receptor activity"/>
    <property type="evidence" value="ECO:0007669"/>
    <property type="project" value="InterPro"/>
</dbReference>
<keyword evidence="2" id="KW-0472">Membrane</keyword>